<evidence type="ECO:0000256" key="3">
    <source>
        <dbReference type="ARBA" id="ARBA00012681"/>
    </source>
</evidence>
<evidence type="ECO:0000256" key="5">
    <source>
        <dbReference type="ARBA" id="ARBA00047931"/>
    </source>
</evidence>
<evidence type="ECO:0000256" key="1">
    <source>
        <dbReference type="ARBA" id="ARBA00001933"/>
    </source>
</evidence>
<dbReference type="Proteomes" id="UP000316471">
    <property type="component" value="Unassembled WGS sequence"/>
</dbReference>
<accession>A0A562LXY8</accession>
<feature type="compositionally biased region" description="Polar residues" evidence="6">
    <location>
        <begin position="386"/>
        <end position="399"/>
    </location>
</feature>
<reference evidence="8 9" key="1">
    <citation type="journal article" date="2015" name="Stand. Genomic Sci.">
        <title>Genomic Encyclopedia of Bacterial and Archaeal Type Strains, Phase III: the genomes of soil and plant-associated and newly described type strains.</title>
        <authorList>
            <person name="Whitman W.B."/>
            <person name="Woyke T."/>
            <person name="Klenk H.P."/>
            <person name="Zhou Y."/>
            <person name="Lilburn T.G."/>
            <person name="Beck B.J."/>
            <person name="De Vos P."/>
            <person name="Vandamme P."/>
            <person name="Eisen J.A."/>
            <person name="Garrity G."/>
            <person name="Hugenholtz P."/>
            <person name="Kyrpides N.C."/>
        </authorList>
    </citation>
    <scope>NUCLEOTIDE SEQUENCE [LARGE SCALE GENOMIC DNA]</scope>
    <source>
        <strain evidence="8 9">CGMCC 1.10136</strain>
    </source>
</reference>
<dbReference type="InterPro" id="IPR050214">
    <property type="entry name" value="Cys_Synth/Cystath_Beta-Synth"/>
</dbReference>
<dbReference type="AlphaFoldDB" id="A0A562LXY8"/>
<evidence type="ECO:0000313" key="8">
    <source>
        <dbReference type="EMBL" id="TWI12511.1"/>
    </source>
</evidence>
<proteinExistence type="predicted"/>
<evidence type="ECO:0000313" key="9">
    <source>
        <dbReference type="Proteomes" id="UP000316471"/>
    </source>
</evidence>
<comment type="cofactor">
    <cofactor evidence="1">
        <name>pyridoxal 5'-phosphate</name>
        <dbReference type="ChEBI" id="CHEBI:597326"/>
    </cofactor>
</comment>
<dbReference type="EMBL" id="VLKP01000003">
    <property type="protein sequence ID" value="TWI12511.1"/>
    <property type="molecule type" value="Genomic_DNA"/>
</dbReference>
<comment type="catalytic activity">
    <reaction evidence="5">
        <text>O-acetyl-L-serine + hydrogen sulfide = L-cysteine + acetate</text>
        <dbReference type="Rhea" id="RHEA:14829"/>
        <dbReference type="ChEBI" id="CHEBI:29919"/>
        <dbReference type="ChEBI" id="CHEBI:30089"/>
        <dbReference type="ChEBI" id="CHEBI:35235"/>
        <dbReference type="ChEBI" id="CHEBI:58340"/>
        <dbReference type="EC" id="2.5.1.47"/>
    </reaction>
</comment>
<keyword evidence="4" id="KW-0663">Pyridoxal phosphate</keyword>
<feature type="domain" description="Tryptophan synthase beta chain-like PALP" evidence="7">
    <location>
        <begin position="34"/>
        <end position="324"/>
    </location>
</feature>
<feature type="region of interest" description="Disordered" evidence="6">
    <location>
        <begin position="378"/>
        <end position="399"/>
    </location>
</feature>
<comment type="pathway">
    <text evidence="2">Amino-acid biosynthesis; L-cysteine biosynthesis; L-cysteine from L-serine: step 2/2.</text>
</comment>
<dbReference type="InterPro" id="IPR036052">
    <property type="entry name" value="TrpB-like_PALP_sf"/>
</dbReference>
<dbReference type="Pfam" id="PF00291">
    <property type="entry name" value="PALP"/>
    <property type="match status" value="1"/>
</dbReference>
<dbReference type="SUPFAM" id="SSF53686">
    <property type="entry name" value="Tryptophan synthase beta subunit-like PLP-dependent enzymes"/>
    <property type="match status" value="1"/>
</dbReference>
<name>A0A562LXY8_9GAMM</name>
<sequence length="399" mass="42951">MDPTDAAPGFSEDRAWVRNALALLEQEATRSADTHLLRLDFPGFPDIAFYFKDEATHPTGSLKHRLARSLFLYALCNGRLHPGQTVVDASSGSTAISEAWFARLLGLPFIAVMPACTAPQKILDVQALGGHCDLVDDPTQVHARAAAHSANGACHLDQFGLAERATDWRGNNNIAESIVGQLRREPQPEPTWIVCGVGTGGTSATIGRYLRYRRLDTRLCVAEPVGSSYVHGWRTRDRNAVASQPTLIEGIGRPMVEPGFLFDVVDEVVEVADAGSIAAALQLEELLGVRYGGSSGTNFVACLQLATAMRARGERGSIVSLLCDRGTRYQQTLFDPAWRAARGVDIAPWRQALADSVATGTWNRPTDTPAVLPCATQTDEPAVCQETGSQTPDARGTTS</sequence>
<dbReference type="InterPro" id="IPR001926">
    <property type="entry name" value="TrpB-like_PALP"/>
</dbReference>
<comment type="caution">
    <text evidence="8">The sequence shown here is derived from an EMBL/GenBank/DDBJ whole genome shotgun (WGS) entry which is preliminary data.</text>
</comment>
<evidence type="ECO:0000259" key="7">
    <source>
        <dbReference type="Pfam" id="PF00291"/>
    </source>
</evidence>
<dbReference type="Gene3D" id="3.40.50.1100">
    <property type="match status" value="2"/>
</dbReference>
<organism evidence="8 9">
    <name type="scientific">Aerolutibacter ruishenii</name>
    <dbReference type="NCBI Taxonomy" id="686800"/>
    <lineage>
        <taxon>Bacteria</taxon>
        <taxon>Pseudomonadati</taxon>
        <taxon>Pseudomonadota</taxon>
        <taxon>Gammaproteobacteria</taxon>
        <taxon>Lysobacterales</taxon>
        <taxon>Lysobacteraceae</taxon>
        <taxon>Aerolutibacter</taxon>
    </lineage>
</organism>
<dbReference type="GO" id="GO:0004124">
    <property type="term" value="F:cysteine synthase activity"/>
    <property type="evidence" value="ECO:0007669"/>
    <property type="project" value="UniProtKB-EC"/>
</dbReference>
<protein>
    <recommendedName>
        <fullName evidence="3">cysteine synthase</fullName>
        <ecNumber evidence="3">2.5.1.47</ecNumber>
    </recommendedName>
</protein>
<keyword evidence="9" id="KW-1185">Reference proteome</keyword>
<dbReference type="PANTHER" id="PTHR10314">
    <property type="entry name" value="CYSTATHIONINE BETA-SYNTHASE"/>
    <property type="match status" value="1"/>
</dbReference>
<evidence type="ECO:0000256" key="6">
    <source>
        <dbReference type="SAM" id="MobiDB-lite"/>
    </source>
</evidence>
<dbReference type="OrthoDB" id="7624112at2"/>
<evidence type="ECO:0000256" key="4">
    <source>
        <dbReference type="ARBA" id="ARBA00022898"/>
    </source>
</evidence>
<gene>
    <name evidence="8" type="ORF">IP93_00852</name>
</gene>
<dbReference type="RefSeq" id="WP_144812464.1">
    <property type="nucleotide sequence ID" value="NZ_VLKP01000003.1"/>
</dbReference>
<dbReference type="EC" id="2.5.1.47" evidence="3"/>
<evidence type="ECO:0000256" key="2">
    <source>
        <dbReference type="ARBA" id="ARBA00004962"/>
    </source>
</evidence>